<name>A0A9P8AW98_9AGAR</name>
<dbReference type="SMART" id="SM01296">
    <property type="entry name" value="N2227"/>
    <property type="match status" value="1"/>
</dbReference>
<dbReference type="GeneID" id="66105159"/>
<dbReference type="PANTHER" id="PTHR12303:SF13">
    <property type="match status" value="1"/>
</dbReference>
<dbReference type="Pfam" id="PF07942">
    <property type="entry name" value="CARME"/>
    <property type="match status" value="1"/>
</dbReference>
<dbReference type="RefSeq" id="XP_043043446.1">
    <property type="nucleotide sequence ID" value="XM_043182862.1"/>
</dbReference>
<dbReference type="InterPro" id="IPR029063">
    <property type="entry name" value="SAM-dependent_MTases_sf"/>
</dbReference>
<dbReference type="InterPro" id="IPR012901">
    <property type="entry name" value="CARME"/>
</dbReference>
<protein>
    <submittedName>
        <fullName evidence="1">N2227-domain-containing protein</fullName>
    </submittedName>
</protein>
<proteinExistence type="predicted"/>
<dbReference type="Proteomes" id="UP000812287">
    <property type="component" value="Unassembled WGS sequence"/>
</dbReference>
<reference evidence="1" key="1">
    <citation type="submission" date="2020-11" db="EMBL/GenBank/DDBJ databases">
        <title>Adaptations for nitrogen fixation in a non-lichenized fungal sporocarp promotes dispersal by wood-feeding termites.</title>
        <authorList>
            <consortium name="DOE Joint Genome Institute"/>
            <person name="Koch R.A."/>
            <person name="Yoon G."/>
            <person name="Arayal U."/>
            <person name="Lail K."/>
            <person name="Amirebrahimi M."/>
            <person name="Labutti K."/>
            <person name="Lipzen A."/>
            <person name="Riley R."/>
            <person name="Barry K."/>
            <person name="Henrissat B."/>
            <person name="Grigoriev I.V."/>
            <person name="Herr J.R."/>
            <person name="Aime M.C."/>
        </authorList>
    </citation>
    <scope>NUCLEOTIDE SEQUENCE</scope>
    <source>
        <strain evidence="1">MCA 3950</strain>
    </source>
</reference>
<evidence type="ECO:0000313" key="1">
    <source>
        <dbReference type="EMBL" id="KAG7449946.1"/>
    </source>
</evidence>
<evidence type="ECO:0000313" key="2">
    <source>
        <dbReference type="Proteomes" id="UP000812287"/>
    </source>
</evidence>
<dbReference type="Gene3D" id="3.40.50.150">
    <property type="entry name" value="Vaccinia Virus protein VP39"/>
    <property type="match status" value="1"/>
</dbReference>
<accession>A0A9P8AW98</accession>
<dbReference type="EMBL" id="MU250527">
    <property type="protein sequence ID" value="KAG7449946.1"/>
    <property type="molecule type" value="Genomic_DNA"/>
</dbReference>
<gene>
    <name evidence="1" type="ORF">BT62DRAFT_886029</name>
</gene>
<organism evidence="1 2">
    <name type="scientific">Guyanagaster necrorhizus</name>
    <dbReference type="NCBI Taxonomy" id="856835"/>
    <lineage>
        <taxon>Eukaryota</taxon>
        <taxon>Fungi</taxon>
        <taxon>Dikarya</taxon>
        <taxon>Basidiomycota</taxon>
        <taxon>Agaricomycotina</taxon>
        <taxon>Agaricomycetes</taxon>
        <taxon>Agaricomycetidae</taxon>
        <taxon>Agaricales</taxon>
        <taxon>Marasmiineae</taxon>
        <taxon>Physalacriaceae</taxon>
        <taxon>Guyanagaster</taxon>
    </lineage>
</organism>
<sequence length="392" mass="44561">MSFDVLLAVFLPLVILFLIFRVYPTLAWSDVFFLFSPLSSASRTEAGIFSPQHAFHSFKRYRQLSMHELSRARSAYVALGRMHKRIGYNIGYPAKLNAFENSIESNGQIADDIARLAAVEYDLRELPAHNVSVGSGDLSRVRESLRHFVRDWSNEGAAERKKIFTPILDVLGAVAPGERAGYRVLIPGSGLGRFAWEASQLGFDTTAVEMSSFMNFAFRFLLSPQTTSSLNQHKIYPYAHWFSHQRSNDSLFRAVEFPDALPRPDGSLRLLQDDFLELPKDQKYDYIVTLFFIDTSSNVFATLEHIHTLLNPNGVWINLGPLLWSSGGAAKLEPSLEELLHAAREIGFTFPRDCPETIECEYTSDQNAMMQWIYKAQFWTAKKKWLAESIVR</sequence>
<dbReference type="PANTHER" id="PTHR12303">
    <property type="entry name" value="CARNOSINE N-METHYLTRANSFERASE"/>
    <property type="match status" value="1"/>
</dbReference>
<keyword evidence="2" id="KW-1185">Reference proteome</keyword>
<dbReference type="OrthoDB" id="978at2759"/>
<comment type="caution">
    <text evidence="1">The sequence shown here is derived from an EMBL/GenBank/DDBJ whole genome shotgun (WGS) entry which is preliminary data.</text>
</comment>
<dbReference type="AlphaFoldDB" id="A0A9P8AW98"/>
<dbReference type="SUPFAM" id="SSF53335">
    <property type="entry name" value="S-adenosyl-L-methionine-dependent methyltransferases"/>
    <property type="match status" value="1"/>
</dbReference>
<dbReference type="GO" id="GO:0008757">
    <property type="term" value="F:S-adenosylmethionine-dependent methyltransferase activity"/>
    <property type="evidence" value="ECO:0007669"/>
    <property type="project" value="InterPro"/>
</dbReference>